<dbReference type="AlphaFoldDB" id="A0A7I4Y2B4"/>
<dbReference type="WBParaSite" id="HCON_00036010-00002">
    <property type="protein sequence ID" value="HCON_00036010-00002"/>
    <property type="gene ID" value="HCON_00036010"/>
</dbReference>
<evidence type="ECO:0000256" key="4">
    <source>
        <dbReference type="ARBA" id="ARBA00022989"/>
    </source>
</evidence>
<name>A0A7I4Y2B4_HAECO</name>
<comment type="similarity">
    <text evidence="2">Belongs to the UPF0389 family.</text>
</comment>
<organism evidence="8 9">
    <name type="scientific">Haemonchus contortus</name>
    <name type="common">Barber pole worm</name>
    <dbReference type="NCBI Taxonomy" id="6289"/>
    <lineage>
        <taxon>Eukaryota</taxon>
        <taxon>Metazoa</taxon>
        <taxon>Ecdysozoa</taxon>
        <taxon>Nematoda</taxon>
        <taxon>Chromadorea</taxon>
        <taxon>Rhabditida</taxon>
        <taxon>Rhabditina</taxon>
        <taxon>Rhabditomorpha</taxon>
        <taxon>Strongyloidea</taxon>
        <taxon>Trichostrongylidae</taxon>
        <taxon>Haemonchus</taxon>
    </lineage>
</organism>
<keyword evidence="5 6" id="KW-0472">Membrane</keyword>
<evidence type="ECO:0000313" key="9">
    <source>
        <dbReference type="WBParaSite" id="HCON_00036010-00002"/>
    </source>
</evidence>
<feature type="chain" id="PRO_5029907408" evidence="7">
    <location>
        <begin position="18"/>
        <end position="164"/>
    </location>
</feature>
<protein>
    <submittedName>
        <fullName evidence="9">Uncharacterized protein</fullName>
    </submittedName>
</protein>
<dbReference type="GO" id="GO:0016020">
    <property type="term" value="C:membrane"/>
    <property type="evidence" value="ECO:0007669"/>
    <property type="project" value="UniProtKB-SubCell"/>
</dbReference>
<proteinExistence type="inferred from homology"/>
<dbReference type="PANTHER" id="PTHR13674:SF5">
    <property type="entry name" value="UPF0389 PROTEIN CG9231"/>
    <property type="match status" value="1"/>
</dbReference>
<dbReference type="Proteomes" id="UP000025227">
    <property type="component" value="Unplaced"/>
</dbReference>
<accession>A0A7I4Y2B4</accession>
<feature type="transmembrane region" description="Helical" evidence="6">
    <location>
        <begin position="126"/>
        <end position="145"/>
    </location>
</feature>
<evidence type="ECO:0000256" key="2">
    <source>
        <dbReference type="ARBA" id="ARBA00007363"/>
    </source>
</evidence>
<dbReference type="OrthoDB" id="8193498at2759"/>
<sequence length="164" mass="18153">MLITSVVISGMLALLKCSSLNGFCRTFMSSSSRSYSSRLSKISQAFSGIGGQAQPAMEGGDHATKFSYDQQIASQRVRGADAETGVIPTSWQKRCLVITRLYNTMGDIPQYVSGGTMNRMHDRMRVVFIVVAVACFFALFYYSHYANVKKVARDRQAGKIVKHM</sequence>
<comment type="subcellular location">
    <subcellularLocation>
        <location evidence="1">Membrane</location>
        <topology evidence="1">Single-pass membrane protein</topology>
    </subcellularLocation>
</comment>
<evidence type="ECO:0000256" key="7">
    <source>
        <dbReference type="SAM" id="SignalP"/>
    </source>
</evidence>
<feature type="signal peptide" evidence="7">
    <location>
        <begin position="1"/>
        <end position="17"/>
    </location>
</feature>
<evidence type="ECO:0000313" key="8">
    <source>
        <dbReference type="Proteomes" id="UP000025227"/>
    </source>
</evidence>
<evidence type="ECO:0000256" key="5">
    <source>
        <dbReference type="ARBA" id="ARBA00023136"/>
    </source>
</evidence>
<keyword evidence="3 6" id="KW-0812">Transmembrane</keyword>
<evidence type="ECO:0000256" key="3">
    <source>
        <dbReference type="ARBA" id="ARBA00022692"/>
    </source>
</evidence>
<keyword evidence="4 6" id="KW-1133">Transmembrane helix</keyword>
<keyword evidence="7" id="KW-0732">Signal</keyword>
<dbReference type="PANTHER" id="PTHR13674">
    <property type="entry name" value="GROWTH AND TRANSFORMATION-DEPENDENT PROTEIN"/>
    <property type="match status" value="1"/>
</dbReference>
<dbReference type="Pfam" id="PF06388">
    <property type="entry name" value="DUF1075"/>
    <property type="match status" value="1"/>
</dbReference>
<keyword evidence="8" id="KW-1185">Reference proteome</keyword>
<dbReference type="InterPro" id="IPR009432">
    <property type="entry name" value="DUF1075"/>
</dbReference>
<evidence type="ECO:0000256" key="1">
    <source>
        <dbReference type="ARBA" id="ARBA00004167"/>
    </source>
</evidence>
<dbReference type="OMA" id="NTEVDQN"/>
<reference evidence="9" key="1">
    <citation type="submission" date="2020-12" db="UniProtKB">
        <authorList>
            <consortium name="WormBaseParasite"/>
        </authorList>
    </citation>
    <scope>IDENTIFICATION</scope>
    <source>
        <strain evidence="9">MHco3</strain>
    </source>
</reference>
<evidence type="ECO:0000256" key="6">
    <source>
        <dbReference type="SAM" id="Phobius"/>
    </source>
</evidence>